<name>A0A3G5A3N0_9VIRU</name>
<reference evidence="1" key="1">
    <citation type="submission" date="2018-10" db="EMBL/GenBank/DDBJ databases">
        <title>Hidden diversity of soil giant viruses.</title>
        <authorList>
            <person name="Schulz F."/>
            <person name="Alteio L."/>
            <person name="Goudeau D."/>
            <person name="Ryan E.M."/>
            <person name="Malmstrom R.R."/>
            <person name="Blanchard J."/>
            <person name="Woyke T."/>
        </authorList>
    </citation>
    <scope>NUCLEOTIDE SEQUENCE</scope>
    <source>
        <strain evidence="1">HAV1</strain>
    </source>
</reference>
<organism evidence="1">
    <name type="scientific">Harvfovirus sp</name>
    <dbReference type="NCBI Taxonomy" id="2487768"/>
    <lineage>
        <taxon>Viruses</taxon>
        <taxon>Varidnaviria</taxon>
        <taxon>Bamfordvirae</taxon>
        <taxon>Nucleocytoviricota</taxon>
        <taxon>Megaviricetes</taxon>
        <taxon>Imitervirales</taxon>
        <taxon>Mimiviridae</taxon>
        <taxon>Klosneuvirinae</taxon>
    </lineage>
</organism>
<sequence length="87" mass="10038">MALILEGNVYIFACPHCEHYIEVEKDEINCAIFRHGVYKDTFTPISPHAPKTECDNLLQLNKIYGCAKPFTLTLREDGYHAEKCEYI</sequence>
<evidence type="ECO:0000313" key="1">
    <source>
        <dbReference type="EMBL" id="AYV81826.1"/>
    </source>
</evidence>
<protein>
    <submittedName>
        <fullName evidence="1">Uncharacterized protein</fullName>
    </submittedName>
</protein>
<proteinExistence type="predicted"/>
<dbReference type="EMBL" id="MK072308">
    <property type="protein sequence ID" value="AYV81826.1"/>
    <property type="molecule type" value="Genomic_DNA"/>
</dbReference>
<gene>
    <name evidence="1" type="ORF">Harvfovirus66_7</name>
</gene>
<accession>A0A3G5A3N0</accession>